<comment type="caution">
    <text evidence="1">The sequence shown here is derived from an EMBL/GenBank/DDBJ whole genome shotgun (WGS) entry which is preliminary data.</text>
</comment>
<gene>
    <name evidence="1" type="ORF">DFP72DRAFT_852236</name>
</gene>
<reference evidence="1 2" key="1">
    <citation type="submission" date="2020-07" db="EMBL/GenBank/DDBJ databases">
        <title>Comparative genomics of pyrophilous fungi reveals a link between fire events and developmental genes.</title>
        <authorList>
            <consortium name="DOE Joint Genome Institute"/>
            <person name="Steindorff A.S."/>
            <person name="Carver A."/>
            <person name="Calhoun S."/>
            <person name="Stillman K."/>
            <person name="Liu H."/>
            <person name="Lipzen A."/>
            <person name="Pangilinan J."/>
            <person name="Labutti K."/>
            <person name="Bruns T.D."/>
            <person name="Grigoriev I.V."/>
        </authorList>
    </citation>
    <scope>NUCLEOTIDE SEQUENCE [LARGE SCALE GENOMIC DNA]</scope>
    <source>
        <strain evidence="1 2">CBS 144469</strain>
    </source>
</reference>
<keyword evidence="2" id="KW-1185">Reference proteome</keyword>
<accession>A0A8H6M2Y3</accession>
<dbReference type="EMBL" id="JACGCI010000061">
    <property type="protein sequence ID" value="KAF6749657.1"/>
    <property type="molecule type" value="Genomic_DNA"/>
</dbReference>
<organism evidence="1 2">
    <name type="scientific">Ephemerocybe angulata</name>
    <dbReference type="NCBI Taxonomy" id="980116"/>
    <lineage>
        <taxon>Eukaryota</taxon>
        <taxon>Fungi</taxon>
        <taxon>Dikarya</taxon>
        <taxon>Basidiomycota</taxon>
        <taxon>Agaricomycotina</taxon>
        <taxon>Agaricomycetes</taxon>
        <taxon>Agaricomycetidae</taxon>
        <taxon>Agaricales</taxon>
        <taxon>Agaricineae</taxon>
        <taxon>Psathyrellaceae</taxon>
        <taxon>Ephemerocybe</taxon>
    </lineage>
</organism>
<proteinExistence type="predicted"/>
<sequence>MSPFVEVGCWILRTKTKLKLTLFVLSLVMAKQWQCGQMLASANRAVRIPLTSRGYSPHSATLLREVRYIIRETNLGEAAGSGTWRPRLRIEQGIPGPPYIRLALPKDYEGIFAIARGSFRHDPAFRYFGKVKAECTLSSKGKATPECFRDLFQICDAAQRPDNCRIDASQGKVVAGTSASSCSALDWSSEPAYCVWWGIGGYLDYCVRKRNGWKLPKEEGQTGGRRFVVPAFCDAGYFVRVSFAGLLYLSTPLLNPPALHQTSSLFPEFHILERAYSRALTHPLQPADSNPCTPRRAFPPVPPPVCSRLSRIKIVKAFSASNDGRRWTPFVSGYASTEDQLHDRPQSPK</sequence>
<evidence type="ECO:0000313" key="2">
    <source>
        <dbReference type="Proteomes" id="UP000521943"/>
    </source>
</evidence>
<evidence type="ECO:0000313" key="1">
    <source>
        <dbReference type="EMBL" id="KAF6749657.1"/>
    </source>
</evidence>
<dbReference type="AlphaFoldDB" id="A0A8H6M2Y3"/>
<dbReference type="Proteomes" id="UP000521943">
    <property type="component" value="Unassembled WGS sequence"/>
</dbReference>
<name>A0A8H6M2Y3_9AGAR</name>
<protein>
    <submittedName>
        <fullName evidence="1">Uncharacterized protein</fullName>
    </submittedName>
</protein>